<accession>A0A6S7GW20</accession>
<keyword evidence="7 9" id="KW-0408">Iron</keyword>
<comment type="cofactor">
    <cofactor evidence="9">
        <name>Fe cation</name>
        <dbReference type="ChEBI" id="CHEBI:24875"/>
    </cofactor>
    <text evidence="9">Binds 1 Fe cation per subunit.</text>
</comment>
<gene>
    <name evidence="14" type="ORF">PACLA_8A055729</name>
</gene>
<dbReference type="GO" id="GO:0016702">
    <property type="term" value="F:oxidoreductase activity, acting on single donors with incorporation of molecular oxygen, incorporation of two atoms of oxygen"/>
    <property type="evidence" value="ECO:0007669"/>
    <property type="project" value="InterPro"/>
</dbReference>
<dbReference type="InterPro" id="IPR001885">
    <property type="entry name" value="LipOase_mml"/>
</dbReference>
<feature type="binding site" evidence="9">
    <location>
        <position position="1099"/>
    </location>
    <ligand>
        <name>Fe cation</name>
        <dbReference type="ChEBI" id="CHEBI:24875"/>
        <note>catalytic</note>
    </ligand>
</feature>
<dbReference type="PROSITE" id="PS50095">
    <property type="entry name" value="PLAT"/>
    <property type="match status" value="1"/>
</dbReference>
<evidence type="ECO:0000256" key="6">
    <source>
        <dbReference type="ARBA" id="ARBA00023002"/>
    </source>
</evidence>
<keyword evidence="4 9" id="KW-0479">Metal-binding</keyword>
<dbReference type="OrthoDB" id="407298at2759"/>
<comment type="subcellular location">
    <subcellularLocation>
        <location evidence="1">Cytoplasm</location>
    </subcellularLocation>
</comment>
<dbReference type="Proteomes" id="UP001152795">
    <property type="component" value="Unassembled WGS sequence"/>
</dbReference>
<dbReference type="AlphaFoldDB" id="A0A6S7GW20"/>
<dbReference type="SUPFAM" id="SSF49723">
    <property type="entry name" value="Lipase/lipooxygenase domain (PLAT/LH2 domain)"/>
    <property type="match status" value="1"/>
</dbReference>
<dbReference type="InterPro" id="IPR013819">
    <property type="entry name" value="LipOase_C"/>
</dbReference>
<dbReference type="SUPFAM" id="SSF48484">
    <property type="entry name" value="Lipoxigenase"/>
    <property type="match status" value="1"/>
</dbReference>
<dbReference type="InterPro" id="IPR020835">
    <property type="entry name" value="Catalase_sf"/>
</dbReference>
<comment type="caution">
    <text evidence="12">Lacks conserved residue(s) required for the propagation of feature annotation.</text>
</comment>
<feature type="binding site" evidence="9">
    <location>
        <position position="976"/>
    </location>
    <ligand>
        <name>Fe cation</name>
        <dbReference type="ChEBI" id="CHEBI:24875"/>
        <note>catalytic</note>
    </ligand>
</feature>
<evidence type="ECO:0000256" key="11">
    <source>
        <dbReference type="PIRSR" id="PIRSR601885-3"/>
    </source>
</evidence>
<dbReference type="PRINTS" id="PR00087">
    <property type="entry name" value="LIPOXYGENASE"/>
</dbReference>
<comment type="caution">
    <text evidence="14">The sequence shown here is derived from an EMBL/GenBank/DDBJ whole genome shotgun (WGS) entry which is preliminary data.</text>
</comment>
<evidence type="ECO:0000256" key="1">
    <source>
        <dbReference type="ARBA" id="ARBA00004496"/>
    </source>
</evidence>
<keyword evidence="8" id="KW-0443">Lipid metabolism</keyword>
<dbReference type="InterPro" id="IPR001024">
    <property type="entry name" value="PLAT/LH2_dom"/>
</dbReference>
<dbReference type="InterPro" id="IPR036226">
    <property type="entry name" value="LipOase_C_sf"/>
</dbReference>
<dbReference type="PRINTS" id="PR00467">
    <property type="entry name" value="MAMLPOXGNASE"/>
</dbReference>
<dbReference type="SMART" id="SM00308">
    <property type="entry name" value="LH2"/>
    <property type="match status" value="1"/>
</dbReference>
<evidence type="ECO:0000256" key="13">
    <source>
        <dbReference type="RuleBase" id="RU003974"/>
    </source>
</evidence>
<evidence type="ECO:0000256" key="4">
    <source>
        <dbReference type="ARBA" id="ARBA00022723"/>
    </source>
</evidence>
<dbReference type="GO" id="GO:0005506">
    <property type="term" value="F:iron ion binding"/>
    <property type="evidence" value="ECO:0007669"/>
    <property type="project" value="InterPro"/>
</dbReference>
<feature type="binding site" evidence="10">
    <location>
        <position position="485"/>
    </location>
    <ligand>
        <name>Ca(2+)</name>
        <dbReference type="ChEBI" id="CHEBI:29108"/>
        <label>1</label>
    </ligand>
</feature>
<feature type="binding site" evidence="9">
    <location>
        <position position="790"/>
    </location>
    <ligand>
        <name>Fe cation</name>
        <dbReference type="ChEBI" id="CHEBI:24875"/>
        <note>catalytic</note>
    </ligand>
</feature>
<keyword evidence="3" id="KW-0963">Cytoplasm</keyword>
<dbReference type="PROSITE" id="PS00711">
    <property type="entry name" value="LIPOXYGENASE_1"/>
    <property type="match status" value="1"/>
</dbReference>
<evidence type="ECO:0000256" key="12">
    <source>
        <dbReference type="PROSITE-ProRule" id="PRU00152"/>
    </source>
</evidence>
<dbReference type="GO" id="GO:0034440">
    <property type="term" value="P:lipid oxidation"/>
    <property type="evidence" value="ECO:0007669"/>
    <property type="project" value="InterPro"/>
</dbReference>
<feature type="binding site" evidence="10">
    <location>
        <position position="421"/>
    </location>
    <ligand>
        <name>Ca(2+)</name>
        <dbReference type="ChEBI" id="CHEBI:29108"/>
        <label>1</label>
    </ligand>
</feature>
<dbReference type="SUPFAM" id="SSF56634">
    <property type="entry name" value="Heme-dependent catalase-like"/>
    <property type="match status" value="1"/>
</dbReference>
<sequence length="1099" mass="125423">CSVDLVAIGVALKLPYIVINIQKQEIISIEEATLCKNIPNLLFSRARPLNLLYDDEQPFPNLIPHTFGTLLLKMKIEKFKALFTLGTALKRFRRPSHTVGTGGVGEVQIVDNPTFPEHEFFRAGRKFPARLRHANLKYQDDAGSDARSFSIKFADSDNESPMDIVMNTGKVNIFWNISSFEDFRHSFRTYVRTPSEHLGNNATLYYNLVETLLRAPDTFAHLYYYSLLTMHFKAKDGKVRYCRYRAIPGDVDIKEEDESGRLTEEEQRKIWIFSRHENEKRPEDYLRQEYVTRLANAPVNYRLQIQIHDASPKDNATIFHAGILWDKETHPWLDLATVSIMTPLSPDAVERTCFNIVNQPDSLGILEAKSPENYNSIGEMRVAVYSWVQHVRKLKIGSLIPAGQNAVYNIEVETGDREHSGTDATITIRITGAKGCTDYLNLDKWFHNDFEAGSKEQYEVEAFDVGDIQLIELHADGSGLYWSGDPDWFVNKVTVISSSQDRLYSFPCYRWVIKDLILFPGEATLPFHKVPAIVSEQRQKELEQRKEAYQWDWVSDDMPGNIKATAHSDLPRDVQFTDEKSRSYQESRKAALVNLGIGKLFTMFKDWDNYDDYHILYRNWILGATPNMADRWNQDRWFGYRFLNAANPVVVVRCDALPENFPVTNDDVKASLDRGKTLDEEMKDGHIYLADFKILVGAKCYGGPILEDMGYKVPDNINHDEADIRYCAAPLALFYVNKLGHLMPIAIQINQEPSPENPIWTPHEPNEHDWMLAKFWLGVSDSNFHQLCTHLLRTHLTTESFALSTWRNLASPHPVFKLLQPHIYGVLAIDTIGRKELIGSGGIVDQSLSLGGGGHVKFMEECFKQVNLQDYNLPNALQKRGVDDPSKLPGYYYRDDGLALWEAIKAFVGDIIGIFYKNDDDVKRDNEIQSWIHDVHKNGWRVNPGHQDHGVPTSFESREQLIEVLTSLIFTFSCQHAAVNFSQKDHFGFTPNAPAILRKPPPKKKGEATLKSIMSTLPNKGQASKAIATVYILTKFSEDERYLGNFSATAWEDNDALDAITRFQDKLEDISKKIKERNANLEVPYTYLLPECIPNGTAI</sequence>
<evidence type="ECO:0000256" key="7">
    <source>
        <dbReference type="ARBA" id="ARBA00023004"/>
    </source>
</evidence>
<evidence type="ECO:0000256" key="9">
    <source>
        <dbReference type="PIRSR" id="PIRSR601885-1"/>
    </source>
</evidence>
<dbReference type="PROSITE" id="PS51393">
    <property type="entry name" value="LIPOXYGENASE_3"/>
    <property type="match status" value="1"/>
</dbReference>
<dbReference type="InterPro" id="IPR000907">
    <property type="entry name" value="LipOase"/>
</dbReference>
<dbReference type="Gene3D" id="3.10.450.60">
    <property type="match status" value="1"/>
</dbReference>
<comment type="pathway">
    <text evidence="2">Lipid metabolism.</text>
</comment>
<dbReference type="Pfam" id="PF00305">
    <property type="entry name" value="Lipoxygenase"/>
    <property type="match status" value="1"/>
</dbReference>
<keyword evidence="6 13" id="KW-0560">Oxidoreductase</keyword>
<feature type="binding site" evidence="10">
    <location>
        <position position="443"/>
    </location>
    <ligand>
        <name>Ca(2+)</name>
        <dbReference type="ChEBI" id="CHEBI:29108"/>
        <label>1</label>
    </ligand>
</feature>
<feature type="binding site" evidence="9">
    <location>
        <position position="795"/>
    </location>
    <ligand>
        <name>Fe cation</name>
        <dbReference type="ChEBI" id="CHEBI:24875"/>
        <note>catalytic</note>
    </ligand>
</feature>
<evidence type="ECO:0000313" key="14">
    <source>
        <dbReference type="EMBL" id="CAB3994349.1"/>
    </source>
</evidence>
<comment type="similarity">
    <text evidence="13">Belongs to the lipoxygenase family.</text>
</comment>
<name>A0A6S7GW20_PARCT</name>
<feature type="binding site" evidence="10">
    <location>
        <position position="487"/>
    </location>
    <ligand>
        <name>Ca(2+)</name>
        <dbReference type="ChEBI" id="CHEBI:29108"/>
        <label>1</label>
    </ligand>
</feature>
<dbReference type="PANTHER" id="PTHR11771">
    <property type="entry name" value="LIPOXYGENASE"/>
    <property type="match status" value="1"/>
</dbReference>
<keyword evidence="10" id="KW-0106">Calcium</keyword>
<evidence type="ECO:0000256" key="8">
    <source>
        <dbReference type="ARBA" id="ARBA00023098"/>
    </source>
</evidence>
<evidence type="ECO:0000256" key="10">
    <source>
        <dbReference type="PIRSR" id="PIRSR601885-2"/>
    </source>
</evidence>
<organism evidence="14 15">
    <name type="scientific">Paramuricea clavata</name>
    <name type="common">Red gorgonian</name>
    <name type="synonym">Violescent sea-whip</name>
    <dbReference type="NCBI Taxonomy" id="317549"/>
    <lineage>
        <taxon>Eukaryota</taxon>
        <taxon>Metazoa</taxon>
        <taxon>Cnidaria</taxon>
        <taxon>Anthozoa</taxon>
        <taxon>Octocorallia</taxon>
        <taxon>Malacalcyonacea</taxon>
        <taxon>Plexauridae</taxon>
        <taxon>Paramuricea</taxon>
    </lineage>
</organism>
<feature type="non-terminal residue" evidence="14">
    <location>
        <position position="1"/>
    </location>
</feature>
<dbReference type="EMBL" id="CACRXK020002443">
    <property type="protein sequence ID" value="CAB3994349.1"/>
    <property type="molecule type" value="Genomic_DNA"/>
</dbReference>
<evidence type="ECO:0000256" key="2">
    <source>
        <dbReference type="ARBA" id="ARBA00005189"/>
    </source>
</evidence>
<dbReference type="GO" id="GO:0020037">
    <property type="term" value="F:heme binding"/>
    <property type="evidence" value="ECO:0007669"/>
    <property type="project" value="InterPro"/>
</dbReference>
<evidence type="ECO:0000256" key="5">
    <source>
        <dbReference type="ARBA" id="ARBA00022964"/>
    </source>
</evidence>
<dbReference type="InterPro" id="IPR020833">
    <property type="entry name" value="LipOase_Fe_BS"/>
</dbReference>
<evidence type="ECO:0000313" key="15">
    <source>
        <dbReference type="Proteomes" id="UP001152795"/>
    </source>
</evidence>
<reference evidence="14" key="1">
    <citation type="submission" date="2020-04" db="EMBL/GenBank/DDBJ databases">
        <authorList>
            <person name="Alioto T."/>
            <person name="Alioto T."/>
            <person name="Gomez Garrido J."/>
        </authorList>
    </citation>
    <scope>NUCLEOTIDE SEQUENCE</scope>
    <source>
        <strain evidence="14">A484AB</strain>
    </source>
</reference>
<dbReference type="GO" id="GO:0005737">
    <property type="term" value="C:cytoplasm"/>
    <property type="evidence" value="ECO:0007669"/>
    <property type="project" value="UniProtKB-SubCell"/>
</dbReference>
<proteinExistence type="inferred from homology"/>
<dbReference type="Gene3D" id="1.20.245.10">
    <property type="entry name" value="Lipoxygenase-1, Domain 5"/>
    <property type="match status" value="1"/>
</dbReference>
<keyword evidence="5 13" id="KW-0223">Dioxygenase</keyword>
<keyword evidence="15" id="KW-1185">Reference proteome</keyword>
<feature type="site" description="Essential for stabilizing binding to COTL1" evidence="11">
    <location>
        <position position="511"/>
    </location>
</feature>
<dbReference type="FunFam" id="1.20.245.10:FF:000001">
    <property type="entry name" value="Arachidonate 5-lipoxygenase a"/>
    <property type="match status" value="1"/>
</dbReference>
<dbReference type="InterPro" id="IPR036392">
    <property type="entry name" value="PLAT/LH2_dom_sf"/>
</dbReference>
<evidence type="ECO:0000256" key="3">
    <source>
        <dbReference type="ARBA" id="ARBA00022490"/>
    </source>
</evidence>
<dbReference type="Gene3D" id="2.40.180.10">
    <property type="entry name" value="Catalase core domain"/>
    <property type="match status" value="1"/>
</dbReference>
<protein>
    <submittedName>
        <fullName evidence="14">Allene oxide synthase-lipoxygenase -like</fullName>
    </submittedName>
</protein>
<dbReference type="Pfam" id="PF01477">
    <property type="entry name" value="PLAT"/>
    <property type="match status" value="1"/>
</dbReference>